<keyword evidence="6" id="KW-1185">Reference proteome</keyword>
<name>A0ABN2LND2_9MICO</name>
<sequence length="82" mass="9298">MSGEHYTAHRTERLVRILEAVRMRGHVHVEHLAKELDVSQATIRRDLAALDKESLLRRTHGWCLTTGFGHRTAGPLSRHPGP</sequence>
<evidence type="ECO:0000259" key="4">
    <source>
        <dbReference type="PROSITE" id="PS51000"/>
    </source>
</evidence>
<dbReference type="InterPro" id="IPR036388">
    <property type="entry name" value="WH-like_DNA-bd_sf"/>
</dbReference>
<dbReference type="PANTHER" id="PTHR30363:SF44">
    <property type="entry name" value="AGA OPERON TRANSCRIPTIONAL REPRESSOR-RELATED"/>
    <property type="match status" value="1"/>
</dbReference>
<dbReference type="Gene3D" id="1.10.10.10">
    <property type="entry name" value="Winged helix-like DNA-binding domain superfamily/Winged helix DNA-binding domain"/>
    <property type="match status" value="1"/>
</dbReference>
<dbReference type="Proteomes" id="UP001499938">
    <property type="component" value="Unassembled WGS sequence"/>
</dbReference>
<proteinExistence type="predicted"/>
<protein>
    <recommendedName>
        <fullName evidence="4">HTH deoR-type domain-containing protein</fullName>
    </recommendedName>
</protein>
<evidence type="ECO:0000256" key="2">
    <source>
        <dbReference type="ARBA" id="ARBA00023125"/>
    </source>
</evidence>
<dbReference type="PROSITE" id="PS51000">
    <property type="entry name" value="HTH_DEOR_2"/>
    <property type="match status" value="1"/>
</dbReference>
<evidence type="ECO:0000313" key="6">
    <source>
        <dbReference type="Proteomes" id="UP001499938"/>
    </source>
</evidence>
<feature type="domain" description="HTH deoR-type" evidence="4">
    <location>
        <begin position="10"/>
        <end position="65"/>
    </location>
</feature>
<dbReference type="EMBL" id="BAAAPO010000030">
    <property type="protein sequence ID" value="GAA1794543.1"/>
    <property type="molecule type" value="Genomic_DNA"/>
</dbReference>
<dbReference type="Pfam" id="PF08220">
    <property type="entry name" value="HTH_DeoR"/>
    <property type="match status" value="1"/>
</dbReference>
<dbReference type="SMART" id="SM00420">
    <property type="entry name" value="HTH_DEOR"/>
    <property type="match status" value="1"/>
</dbReference>
<evidence type="ECO:0000256" key="1">
    <source>
        <dbReference type="ARBA" id="ARBA00023015"/>
    </source>
</evidence>
<evidence type="ECO:0000313" key="5">
    <source>
        <dbReference type="EMBL" id="GAA1794543.1"/>
    </source>
</evidence>
<dbReference type="InterPro" id="IPR001034">
    <property type="entry name" value="DeoR_HTH"/>
</dbReference>
<keyword evidence="2" id="KW-0238">DNA-binding</keyword>
<organism evidence="5 6">
    <name type="scientific">Nostocoides veronense</name>
    <dbReference type="NCBI Taxonomy" id="330836"/>
    <lineage>
        <taxon>Bacteria</taxon>
        <taxon>Bacillati</taxon>
        <taxon>Actinomycetota</taxon>
        <taxon>Actinomycetes</taxon>
        <taxon>Micrococcales</taxon>
        <taxon>Intrasporangiaceae</taxon>
        <taxon>Nostocoides</taxon>
    </lineage>
</organism>
<dbReference type="InterPro" id="IPR050313">
    <property type="entry name" value="Carb_Metab_HTH_regulators"/>
</dbReference>
<evidence type="ECO:0000256" key="3">
    <source>
        <dbReference type="ARBA" id="ARBA00023163"/>
    </source>
</evidence>
<accession>A0ABN2LND2</accession>
<dbReference type="PRINTS" id="PR00037">
    <property type="entry name" value="HTHLACR"/>
</dbReference>
<keyword evidence="1" id="KW-0805">Transcription regulation</keyword>
<dbReference type="SUPFAM" id="SSF46785">
    <property type="entry name" value="Winged helix' DNA-binding domain"/>
    <property type="match status" value="1"/>
</dbReference>
<reference evidence="5 6" key="1">
    <citation type="journal article" date="2019" name="Int. J. Syst. Evol. Microbiol.">
        <title>The Global Catalogue of Microorganisms (GCM) 10K type strain sequencing project: providing services to taxonomists for standard genome sequencing and annotation.</title>
        <authorList>
            <consortium name="The Broad Institute Genomics Platform"/>
            <consortium name="The Broad Institute Genome Sequencing Center for Infectious Disease"/>
            <person name="Wu L."/>
            <person name="Ma J."/>
        </authorList>
    </citation>
    <scope>NUCLEOTIDE SEQUENCE [LARGE SCALE GENOMIC DNA]</scope>
    <source>
        <strain evidence="5 6">JCM 15592</strain>
    </source>
</reference>
<dbReference type="PANTHER" id="PTHR30363">
    <property type="entry name" value="HTH-TYPE TRANSCRIPTIONAL REGULATOR SRLR-RELATED"/>
    <property type="match status" value="1"/>
</dbReference>
<dbReference type="PROSITE" id="PS00894">
    <property type="entry name" value="HTH_DEOR_1"/>
    <property type="match status" value="1"/>
</dbReference>
<comment type="caution">
    <text evidence="5">The sequence shown here is derived from an EMBL/GenBank/DDBJ whole genome shotgun (WGS) entry which is preliminary data.</text>
</comment>
<dbReference type="InterPro" id="IPR036390">
    <property type="entry name" value="WH_DNA-bd_sf"/>
</dbReference>
<dbReference type="InterPro" id="IPR018356">
    <property type="entry name" value="Tscrpt_reg_HTH_DeoR_CS"/>
</dbReference>
<keyword evidence="3" id="KW-0804">Transcription</keyword>
<gene>
    <name evidence="5" type="ORF">GCM10009811_18880</name>
</gene>